<protein>
    <recommendedName>
        <fullName evidence="2">GST N-terminal domain-containing protein</fullName>
    </recommendedName>
</protein>
<dbReference type="AlphaFoldDB" id="A0A165FGP6"/>
<evidence type="ECO:0000259" key="2">
    <source>
        <dbReference type="PROSITE" id="PS50404"/>
    </source>
</evidence>
<evidence type="ECO:0000256" key="1">
    <source>
        <dbReference type="ARBA" id="ARBA00007409"/>
    </source>
</evidence>
<dbReference type="PROSITE" id="PS50404">
    <property type="entry name" value="GST_NTER"/>
    <property type="match status" value="1"/>
</dbReference>
<dbReference type="EMBL" id="KV407462">
    <property type="protein sequence ID" value="KZF20955.1"/>
    <property type="molecule type" value="Genomic_DNA"/>
</dbReference>
<reference evidence="3 4" key="1">
    <citation type="journal article" date="2016" name="Fungal Biol.">
        <title>The genome of Xylona heveae provides a window into fungal endophytism.</title>
        <authorList>
            <person name="Gazis R."/>
            <person name="Kuo A."/>
            <person name="Riley R."/>
            <person name="LaButti K."/>
            <person name="Lipzen A."/>
            <person name="Lin J."/>
            <person name="Amirebrahimi M."/>
            <person name="Hesse C.N."/>
            <person name="Spatafora J.W."/>
            <person name="Henrissat B."/>
            <person name="Hainaut M."/>
            <person name="Grigoriev I.V."/>
            <person name="Hibbett D.S."/>
        </authorList>
    </citation>
    <scope>NUCLEOTIDE SEQUENCE [LARGE SCALE GENOMIC DNA]</scope>
    <source>
        <strain evidence="3 4">TC161</strain>
    </source>
</reference>
<dbReference type="GO" id="GO:0006414">
    <property type="term" value="P:translational elongation"/>
    <property type="evidence" value="ECO:0007669"/>
    <property type="project" value="TreeGrafter"/>
</dbReference>
<dbReference type="Gene3D" id="3.40.30.10">
    <property type="entry name" value="Glutaredoxin"/>
    <property type="match status" value="1"/>
</dbReference>
<dbReference type="GeneID" id="28896405"/>
<dbReference type="SUPFAM" id="SSF52833">
    <property type="entry name" value="Thioredoxin-like"/>
    <property type="match status" value="1"/>
</dbReference>
<proteinExistence type="inferred from homology"/>
<feature type="domain" description="GST N-terminal" evidence="2">
    <location>
        <begin position="1"/>
        <end position="100"/>
    </location>
</feature>
<dbReference type="Gene3D" id="1.20.1050.10">
    <property type="match status" value="1"/>
</dbReference>
<dbReference type="InterPro" id="IPR036249">
    <property type="entry name" value="Thioredoxin-like_sf"/>
</dbReference>
<dbReference type="InParanoid" id="A0A165FGP6"/>
<keyword evidence="4" id="KW-1185">Reference proteome</keyword>
<evidence type="ECO:0000313" key="4">
    <source>
        <dbReference type="Proteomes" id="UP000076632"/>
    </source>
</evidence>
<comment type="similarity">
    <text evidence="1">Belongs to the GST superfamily.</text>
</comment>
<dbReference type="InterPro" id="IPR050802">
    <property type="entry name" value="EF-GSTs"/>
</dbReference>
<dbReference type="Proteomes" id="UP000076632">
    <property type="component" value="Unassembled WGS sequence"/>
</dbReference>
<dbReference type="Pfam" id="PF02798">
    <property type="entry name" value="GST_N"/>
    <property type="match status" value="1"/>
</dbReference>
<dbReference type="GO" id="GO:0005737">
    <property type="term" value="C:cytoplasm"/>
    <property type="evidence" value="ECO:0007669"/>
    <property type="project" value="TreeGrafter"/>
</dbReference>
<evidence type="ECO:0000313" key="3">
    <source>
        <dbReference type="EMBL" id="KZF20955.1"/>
    </source>
</evidence>
<dbReference type="OrthoDB" id="249703at2759"/>
<name>A0A165FGP6_XYLHT</name>
<dbReference type="PANTHER" id="PTHR43986">
    <property type="entry name" value="ELONGATION FACTOR 1-GAMMA"/>
    <property type="match status" value="1"/>
</dbReference>
<organism evidence="3 4">
    <name type="scientific">Xylona heveae (strain CBS 132557 / TC161)</name>
    <dbReference type="NCBI Taxonomy" id="1328760"/>
    <lineage>
        <taxon>Eukaryota</taxon>
        <taxon>Fungi</taxon>
        <taxon>Dikarya</taxon>
        <taxon>Ascomycota</taxon>
        <taxon>Pezizomycotina</taxon>
        <taxon>Xylonomycetes</taxon>
        <taxon>Xylonales</taxon>
        <taxon>Xylonaceae</taxon>
        <taxon>Xylona</taxon>
    </lineage>
</organism>
<dbReference type="InterPro" id="IPR004045">
    <property type="entry name" value="Glutathione_S-Trfase_N"/>
</dbReference>
<dbReference type="SUPFAM" id="SSF47616">
    <property type="entry name" value="GST C-terminal domain-like"/>
    <property type="match status" value="1"/>
</dbReference>
<dbReference type="PANTHER" id="PTHR43986:SF1">
    <property type="entry name" value="ELONGATION FACTOR 1-GAMMA"/>
    <property type="match status" value="1"/>
</dbReference>
<dbReference type="GO" id="GO:0005634">
    <property type="term" value="C:nucleus"/>
    <property type="evidence" value="ECO:0007669"/>
    <property type="project" value="TreeGrafter"/>
</dbReference>
<accession>A0A165FGP6</accession>
<dbReference type="InterPro" id="IPR036282">
    <property type="entry name" value="Glutathione-S-Trfase_C_sf"/>
</dbReference>
<sequence length="151" mass="17068">MSFKLYGYERNPRTRIIRILVGIQQQYSEKWLMQSVKAEAEGIQLAIHQVVPRQGIGKDDYKSKFPLSAGKIPGLEGPDIQLTETLAIAMYLAKIANKSRLLGDGSIVQEAEVLMWMSWANQELLQTLARWFLPLIPSFTDPAPYSMGPRC</sequence>
<dbReference type="RefSeq" id="XP_018186510.1">
    <property type="nucleotide sequence ID" value="XM_018331268.1"/>
</dbReference>
<gene>
    <name evidence="3" type="ORF">L228DRAFT_240672</name>
</gene>